<feature type="transmembrane region" description="Helical" evidence="13">
    <location>
        <begin position="255"/>
        <end position="276"/>
    </location>
</feature>
<feature type="transmembrane region" description="Helical" evidence="13">
    <location>
        <begin position="113"/>
        <end position="132"/>
    </location>
</feature>
<dbReference type="Pfam" id="PF03402">
    <property type="entry name" value="V1R"/>
    <property type="match status" value="1"/>
</dbReference>
<dbReference type="eggNOG" id="ENOG502RD1P">
    <property type="taxonomic scope" value="Eukaryota"/>
</dbReference>
<feature type="transmembrane region" description="Helical" evidence="13">
    <location>
        <begin position="71"/>
        <end position="93"/>
    </location>
</feature>
<dbReference type="InterPro" id="IPR017452">
    <property type="entry name" value="GPCR_Rhodpsn_7TM"/>
</dbReference>
<feature type="domain" description="G-protein coupled receptors family 1 profile" evidence="14">
    <location>
        <begin position="42"/>
        <end position="305"/>
    </location>
</feature>
<dbReference type="CDD" id="cd13949">
    <property type="entry name" value="7tm_V1R_pheromone"/>
    <property type="match status" value="1"/>
</dbReference>
<reference evidence="15 16" key="1">
    <citation type="journal article" date="2010" name="Nature">
        <title>The sequence and de novo assembly of the giant panda genome.</title>
        <authorList>
            <person name="Li R."/>
            <person name="Fan W."/>
            <person name="Tian G."/>
            <person name="Zhu H."/>
            <person name="He L."/>
            <person name="Cai J."/>
            <person name="Huang Q."/>
            <person name="Cai Q."/>
            <person name="Li B."/>
            <person name="Bai Y."/>
            <person name="Zhang Z."/>
            <person name="Zhang Y."/>
            <person name="Wang W."/>
            <person name="Li J."/>
            <person name="Wei F."/>
            <person name="Li H."/>
            <person name="Jian M."/>
            <person name="Li J."/>
            <person name="Zhang Z."/>
            <person name="Nielsen R."/>
            <person name="Li D."/>
            <person name="Gu W."/>
            <person name="Yang Z."/>
            <person name="Xuan Z."/>
            <person name="Ryder O.A."/>
            <person name="Leung F.C."/>
            <person name="Zhou Y."/>
            <person name="Cao J."/>
            <person name="Sun X."/>
            <person name="Fu Y."/>
            <person name="Fang X."/>
            <person name="Guo X."/>
            <person name="Wang B."/>
            <person name="Hou R."/>
            <person name="Shen F."/>
            <person name="Mu B."/>
            <person name="Ni P."/>
            <person name="Lin R."/>
            <person name="Qian W."/>
            <person name="Wang G."/>
            <person name="Yu C."/>
            <person name="Nie W."/>
            <person name="Wang J."/>
            <person name="Wu Z."/>
            <person name="Liang H."/>
            <person name="Min J."/>
            <person name="Wu Q."/>
            <person name="Cheng S."/>
            <person name="Ruan J."/>
            <person name="Wang M."/>
            <person name="Shi Z."/>
            <person name="Wen M."/>
            <person name="Liu B."/>
            <person name="Ren X."/>
            <person name="Zheng H."/>
            <person name="Dong D."/>
            <person name="Cook K."/>
            <person name="Shan G."/>
            <person name="Zhang H."/>
            <person name="Kosiol C."/>
            <person name="Xie X."/>
            <person name="Lu Z."/>
            <person name="Zheng H."/>
            <person name="Li Y."/>
            <person name="Steiner C.C."/>
            <person name="Lam T.T."/>
            <person name="Lin S."/>
            <person name="Zhang Q."/>
            <person name="Li G."/>
            <person name="Tian J."/>
            <person name="Gong T."/>
            <person name="Liu H."/>
            <person name="Zhang D."/>
            <person name="Fang L."/>
            <person name="Ye C."/>
            <person name="Zhang J."/>
            <person name="Hu W."/>
            <person name="Xu A."/>
            <person name="Ren Y."/>
            <person name="Zhang G."/>
            <person name="Bruford M.W."/>
            <person name="Li Q."/>
            <person name="Ma L."/>
            <person name="Guo Y."/>
            <person name="An N."/>
            <person name="Hu Y."/>
            <person name="Zheng Y."/>
            <person name="Shi Y."/>
            <person name="Li Z."/>
            <person name="Liu Q."/>
            <person name="Chen Y."/>
            <person name="Zhao J."/>
            <person name="Qu N."/>
            <person name="Zhao S."/>
            <person name="Tian F."/>
            <person name="Wang X."/>
            <person name="Wang H."/>
            <person name="Xu L."/>
            <person name="Liu X."/>
            <person name="Vinar T."/>
            <person name="Wang Y."/>
            <person name="Lam T.W."/>
            <person name="Yiu S.M."/>
            <person name="Liu S."/>
            <person name="Zhang H."/>
            <person name="Li D."/>
            <person name="Huang Y."/>
            <person name="Wang X."/>
            <person name="Yang G."/>
            <person name="Jiang Z."/>
            <person name="Wang J."/>
            <person name="Qin N."/>
            <person name="Li L."/>
            <person name="Li J."/>
            <person name="Bolund L."/>
            <person name="Kristiansen K."/>
            <person name="Wong G.K."/>
            <person name="Olson M."/>
            <person name="Zhang X."/>
            <person name="Li S."/>
            <person name="Yang H."/>
            <person name="Wang J."/>
            <person name="Wang J."/>
        </authorList>
    </citation>
    <scope>NUCLEOTIDE SEQUENCE [LARGE SCALE GENOMIC DNA]</scope>
</reference>
<comment type="subcellular location">
    <subcellularLocation>
        <location evidence="2 13">Cell membrane</location>
        <topology evidence="2 13">Multi-pass membrane protein</topology>
    </subcellularLocation>
</comment>
<feature type="transmembrane region" description="Helical" evidence="13">
    <location>
        <begin position="144"/>
        <end position="169"/>
    </location>
</feature>
<keyword evidence="5 13" id="KW-0589">Pheromone response</keyword>
<evidence type="ECO:0000313" key="15">
    <source>
        <dbReference type="Ensembl" id="ENSAMEP00000019804.2"/>
    </source>
</evidence>
<name>G1MKB9_AILME</name>
<dbReference type="GO" id="GO:0007606">
    <property type="term" value="P:sensory perception of chemical stimulus"/>
    <property type="evidence" value="ECO:0007669"/>
    <property type="project" value="UniProtKB-ARBA"/>
</dbReference>
<dbReference type="PROSITE" id="PS50262">
    <property type="entry name" value="G_PROTEIN_RECEP_F1_2"/>
    <property type="match status" value="1"/>
</dbReference>
<dbReference type="FunFam" id="1.20.1070.10:FF:000033">
    <property type="entry name" value="Vomeronasal type-1 receptor"/>
    <property type="match status" value="1"/>
</dbReference>
<evidence type="ECO:0000256" key="5">
    <source>
        <dbReference type="ARBA" id="ARBA00022507"/>
    </source>
</evidence>
<organism evidence="15 16">
    <name type="scientific">Ailuropoda melanoleuca</name>
    <name type="common">Giant panda</name>
    <dbReference type="NCBI Taxonomy" id="9646"/>
    <lineage>
        <taxon>Eukaryota</taxon>
        <taxon>Metazoa</taxon>
        <taxon>Chordata</taxon>
        <taxon>Craniata</taxon>
        <taxon>Vertebrata</taxon>
        <taxon>Euteleostomi</taxon>
        <taxon>Mammalia</taxon>
        <taxon>Eutheria</taxon>
        <taxon>Laurasiatheria</taxon>
        <taxon>Carnivora</taxon>
        <taxon>Caniformia</taxon>
        <taxon>Ursidae</taxon>
        <taxon>Ailuropoda</taxon>
    </lineage>
</organism>
<evidence type="ECO:0000256" key="10">
    <source>
        <dbReference type="ARBA" id="ARBA00023170"/>
    </source>
</evidence>
<dbReference type="AlphaFoldDB" id="G1MKB9"/>
<feature type="transmembrane region" description="Helical" evidence="13">
    <location>
        <begin position="26"/>
        <end position="51"/>
    </location>
</feature>
<dbReference type="GO" id="GO:0005886">
    <property type="term" value="C:plasma membrane"/>
    <property type="evidence" value="ECO:0007669"/>
    <property type="project" value="UniProtKB-SubCell"/>
</dbReference>
<dbReference type="Proteomes" id="UP000008912">
    <property type="component" value="Unassembled WGS sequence"/>
</dbReference>
<dbReference type="GO" id="GO:0016503">
    <property type="term" value="F:pheromone receptor activity"/>
    <property type="evidence" value="ECO:0007669"/>
    <property type="project" value="InterPro"/>
</dbReference>
<reference evidence="15" key="3">
    <citation type="submission" date="2025-09" db="UniProtKB">
        <authorList>
            <consortium name="Ensembl"/>
        </authorList>
    </citation>
    <scope>IDENTIFICATION</scope>
</reference>
<evidence type="ECO:0000256" key="11">
    <source>
        <dbReference type="ARBA" id="ARBA00023180"/>
    </source>
</evidence>
<keyword evidence="7 13" id="KW-1133">Transmembrane helix</keyword>
<dbReference type="InParanoid" id="G1MKB9"/>
<dbReference type="GeneTree" id="ENSGT00960000186612"/>
<keyword evidence="4 13" id="KW-1003">Cell membrane</keyword>
<comment type="function">
    <text evidence="1">Putative pheromone receptor.</text>
</comment>
<evidence type="ECO:0000256" key="9">
    <source>
        <dbReference type="ARBA" id="ARBA00023136"/>
    </source>
</evidence>
<keyword evidence="12 13" id="KW-0807">Transducer</keyword>
<evidence type="ECO:0000256" key="13">
    <source>
        <dbReference type="RuleBase" id="RU364061"/>
    </source>
</evidence>
<dbReference type="Ensembl" id="ENSAMET00000020573.2">
    <property type="protein sequence ID" value="ENSAMEP00000019804.2"/>
    <property type="gene ID" value="ENSAMEG00000018753.2"/>
</dbReference>
<dbReference type="SUPFAM" id="SSF81321">
    <property type="entry name" value="Family A G protein-coupled receptor-like"/>
    <property type="match status" value="1"/>
</dbReference>
<keyword evidence="6 13" id="KW-0812">Transmembrane</keyword>
<evidence type="ECO:0000256" key="2">
    <source>
        <dbReference type="ARBA" id="ARBA00004651"/>
    </source>
</evidence>
<keyword evidence="10 13" id="KW-0675">Receptor</keyword>
<evidence type="ECO:0000256" key="6">
    <source>
        <dbReference type="ARBA" id="ARBA00022692"/>
    </source>
</evidence>
<evidence type="ECO:0000256" key="7">
    <source>
        <dbReference type="ARBA" id="ARBA00022989"/>
    </source>
</evidence>
<evidence type="ECO:0000256" key="3">
    <source>
        <dbReference type="ARBA" id="ARBA00010663"/>
    </source>
</evidence>
<dbReference type="GO" id="GO:0019236">
    <property type="term" value="P:response to pheromone"/>
    <property type="evidence" value="ECO:0007669"/>
    <property type="project" value="UniProtKB-KW"/>
</dbReference>
<feature type="transmembrane region" description="Helical" evidence="13">
    <location>
        <begin position="282"/>
        <end position="305"/>
    </location>
</feature>
<dbReference type="PANTHER" id="PTHR24062">
    <property type="entry name" value="VOMERONASAL TYPE-1 RECEPTOR"/>
    <property type="match status" value="1"/>
</dbReference>
<comment type="similarity">
    <text evidence="3 13">Belongs to the G-protein coupled receptor 1 family.</text>
</comment>
<proteinExistence type="inferred from homology"/>
<evidence type="ECO:0000256" key="4">
    <source>
        <dbReference type="ARBA" id="ARBA00022475"/>
    </source>
</evidence>
<keyword evidence="9 13" id="KW-0472">Membrane</keyword>
<dbReference type="Gene3D" id="1.20.1070.10">
    <property type="entry name" value="Rhodopsin 7-helix transmembrane proteins"/>
    <property type="match status" value="1"/>
</dbReference>
<evidence type="ECO:0000256" key="12">
    <source>
        <dbReference type="ARBA" id="ARBA00023224"/>
    </source>
</evidence>
<feature type="transmembrane region" description="Helical" evidence="13">
    <location>
        <begin position="200"/>
        <end position="228"/>
    </location>
</feature>
<dbReference type="HOGENOM" id="CLU_058641_1_0_1"/>
<reference evidence="15" key="2">
    <citation type="submission" date="2025-08" db="UniProtKB">
        <authorList>
            <consortium name="Ensembl"/>
        </authorList>
    </citation>
    <scope>IDENTIFICATION</scope>
</reference>
<evidence type="ECO:0000256" key="8">
    <source>
        <dbReference type="ARBA" id="ARBA00023040"/>
    </source>
</evidence>
<dbReference type="PRINTS" id="PR01534">
    <property type="entry name" value="VOMERONASL1R"/>
</dbReference>
<dbReference type="InterPro" id="IPR004072">
    <property type="entry name" value="Vmron_rcpt_1"/>
</dbReference>
<sequence length="332" mass="37689">YSHAGSSSPEDKYQSVRTDRMATWDLAIGVIFLIQTVVGILGNFCLLYHYFFLYFTACRPRSTDLIIKNLIVANILVLVSLGIPYTMASFGWYNSFNDFGCKFFPYVRGVGRGVSIGTTCLLGVFQAITISPRNSRWAALKGKALKCIVPSVVLCWVLQILVKIVYPLFLTSALNNKNMTTRKSFRYCSAVRHDKTRDSLYAVLLTFTDVLCLGLMIWASGSMVSILYRHKQRLQHILRTNISTSSPESKATKTILLLVSTFVYFNTLSSTFHIVLSVFDNFNWYFLSINLVITLCFPTVSPFLLMSRDRGVLLPSFLWLRNIKSPCLMRNM</sequence>
<keyword evidence="11" id="KW-0325">Glycoprotein</keyword>
<evidence type="ECO:0000259" key="14">
    <source>
        <dbReference type="PROSITE" id="PS50262"/>
    </source>
</evidence>
<keyword evidence="8 13" id="KW-0297">G-protein coupled receptor</keyword>
<accession>G1MKB9</accession>
<keyword evidence="16" id="KW-1185">Reference proteome</keyword>
<protein>
    <recommendedName>
        <fullName evidence="13">Vomeronasal type-1 receptor</fullName>
    </recommendedName>
</protein>
<evidence type="ECO:0000256" key="1">
    <source>
        <dbReference type="ARBA" id="ARBA00003878"/>
    </source>
</evidence>
<dbReference type="STRING" id="9646.ENSAMEP00000019804"/>
<evidence type="ECO:0000313" key="16">
    <source>
        <dbReference type="Proteomes" id="UP000008912"/>
    </source>
</evidence>